<dbReference type="OrthoDB" id="79514at2759"/>
<accession>A0A210R4J2</accession>
<sequence>MADGKMLPGLNRRSVTTDVNLYPLPRVDATNKSDQDAILTLLPEYRGYPSFTTLINGLRQQIYALPREQLTHTTLSEKNWFHYAARTWDAVKKSQLMAEYNRLLH</sequence>
<dbReference type="PANTHER" id="PTHR14270">
    <property type="entry name" value="NONSENSE-MEDIATED MRNA DECAY FACTOR SMG9"/>
    <property type="match status" value="1"/>
</dbReference>
<dbReference type="Proteomes" id="UP000242188">
    <property type="component" value="Unassembled WGS sequence"/>
</dbReference>
<evidence type="ECO:0000313" key="1">
    <source>
        <dbReference type="EMBL" id="OWF55993.1"/>
    </source>
</evidence>
<proteinExistence type="predicted"/>
<dbReference type="EMBL" id="NEDP02000393">
    <property type="protein sequence ID" value="OWF55993.1"/>
    <property type="molecule type" value="Genomic_DNA"/>
</dbReference>
<dbReference type="PANTHER" id="PTHR14270:SF0">
    <property type="entry name" value="NONSENSE-MEDIATED MRNA DECAY FACTOR SMG9"/>
    <property type="match status" value="1"/>
</dbReference>
<gene>
    <name evidence="1" type="ORF">KP79_PYT00139</name>
</gene>
<dbReference type="GO" id="GO:0000184">
    <property type="term" value="P:nuclear-transcribed mRNA catabolic process, nonsense-mediated decay"/>
    <property type="evidence" value="ECO:0007669"/>
    <property type="project" value="InterPro"/>
</dbReference>
<name>A0A210R4J2_MIZYE</name>
<protein>
    <submittedName>
        <fullName evidence="1">Protein SMG9</fullName>
    </submittedName>
</protein>
<evidence type="ECO:0000313" key="2">
    <source>
        <dbReference type="Proteomes" id="UP000242188"/>
    </source>
</evidence>
<dbReference type="AlphaFoldDB" id="A0A210R4J2"/>
<organism evidence="1 2">
    <name type="scientific">Mizuhopecten yessoensis</name>
    <name type="common">Japanese scallop</name>
    <name type="synonym">Patinopecten yessoensis</name>
    <dbReference type="NCBI Taxonomy" id="6573"/>
    <lineage>
        <taxon>Eukaryota</taxon>
        <taxon>Metazoa</taxon>
        <taxon>Spiralia</taxon>
        <taxon>Lophotrochozoa</taxon>
        <taxon>Mollusca</taxon>
        <taxon>Bivalvia</taxon>
        <taxon>Autobranchia</taxon>
        <taxon>Pteriomorphia</taxon>
        <taxon>Pectinida</taxon>
        <taxon>Pectinoidea</taxon>
        <taxon>Pectinidae</taxon>
        <taxon>Mizuhopecten</taxon>
    </lineage>
</organism>
<comment type="caution">
    <text evidence="1">The sequence shown here is derived from an EMBL/GenBank/DDBJ whole genome shotgun (WGS) entry which is preliminary data.</text>
</comment>
<dbReference type="InterPro" id="IPR039177">
    <property type="entry name" value="SMG9"/>
</dbReference>
<keyword evidence="2" id="KW-1185">Reference proteome</keyword>
<dbReference type="STRING" id="6573.A0A210R4J2"/>
<reference evidence="1 2" key="1">
    <citation type="journal article" date="2017" name="Nat. Ecol. Evol.">
        <title>Scallop genome provides insights into evolution of bilaterian karyotype and development.</title>
        <authorList>
            <person name="Wang S."/>
            <person name="Zhang J."/>
            <person name="Jiao W."/>
            <person name="Li J."/>
            <person name="Xun X."/>
            <person name="Sun Y."/>
            <person name="Guo X."/>
            <person name="Huan P."/>
            <person name="Dong B."/>
            <person name="Zhang L."/>
            <person name="Hu X."/>
            <person name="Sun X."/>
            <person name="Wang J."/>
            <person name="Zhao C."/>
            <person name="Wang Y."/>
            <person name="Wang D."/>
            <person name="Huang X."/>
            <person name="Wang R."/>
            <person name="Lv J."/>
            <person name="Li Y."/>
            <person name="Zhang Z."/>
            <person name="Liu B."/>
            <person name="Lu W."/>
            <person name="Hui Y."/>
            <person name="Liang J."/>
            <person name="Zhou Z."/>
            <person name="Hou R."/>
            <person name="Li X."/>
            <person name="Liu Y."/>
            <person name="Li H."/>
            <person name="Ning X."/>
            <person name="Lin Y."/>
            <person name="Zhao L."/>
            <person name="Xing Q."/>
            <person name="Dou J."/>
            <person name="Li Y."/>
            <person name="Mao J."/>
            <person name="Guo H."/>
            <person name="Dou H."/>
            <person name="Li T."/>
            <person name="Mu C."/>
            <person name="Jiang W."/>
            <person name="Fu Q."/>
            <person name="Fu X."/>
            <person name="Miao Y."/>
            <person name="Liu J."/>
            <person name="Yu Q."/>
            <person name="Li R."/>
            <person name="Liao H."/>
            <person name="Li X."/>
            <person name="Kong Y."/>
            <person name="Jiang Z."/>
            <person name="Chourrout D."/>
            <person name="Li R."/>
            <person name="Bao Z."/>
        </authorList>
    </citation>
    <scope>NUCLEOTIDE SEQUENCE [LARGE SCALE GENOMIC DNA]</scope>
    <source>
        <strain evidence="1 2">PY_sf001</strain>
    </source>
</reference>